<reference evidence="2" key="1">
    <citation type="journal article" date="2022" name="bioRxiv">
        <title>Sequencing and chromosome-scale assembly of the giantPleurodeles waltlgenome.</title>
        <authorList>
            <person name="Brown T."/>
            <person name="Elewa A."/>
            <person name="Iarovenko S."/>
            <person name="Subramanian E."/>
            <person name="Araus A.J."/>
            <person name="Petzold A."/>
            <person name="Susuki M."/>
            <person name="Suzuki K.-i.T."/>
            <person name="Hayashi T."/>
            <person name="Toyoda A."/>
            <person name="Oliveira C."/>
            <person name="Osipova E."/>
            <person name="Leigh N.D."/>
            <person name="Simon A."/>
            <person name="Yun M.H."/>
        </authorList>
    </citation>
    <scope>NUCLEOTIDE SEQUENCE</scope>
    <source>
        <strain evidence="2">20211129_DDA</strain>
        <tissue evidence="2">Liver</tissue>
    </source>
</reference>
<feature type="compositionally biased region" description="Basic and acidic residues" evidence="1">
    <location>
        <begin position="1"/>
        <end position="11"/>
    </location>
</feature>
<feature type="compositionally biased region" description="Basic residues" evidence="1">
    <location>
        <begin position="12"/>
        <end position="28"/>
    </location>
</feature>
<dbReference type="AlphaFoldDB" id="A0AAV7KUW9"/>
<evidence type="ECO:0000313" key="2">
    <source>
        <dbReference type="EMBL" id="KAJ1083022.1"/>
    </source>
</evidence>
<dbReference type="Proteomes" id="UP001066276">
    <property type="component" value="Chromosome 12"/>
</dbReference>
<comment type="caution">
    <text evidence="2">The sequence shown here is derived from an EMBL/GenBank/DDBJ whole genome shotgun (WGS) entry which is preliminary data.</text>
</comment>
<sequence>MIKTVHAEEQHRRKSWSHKAYGPRRRQGSPRGTRSAKNEQAGGSPEAHDRKHGHDIKRRAQERVENQRRISTAATP</sequence>
<feature type="compositionally biased region" description="Basic and acidic residues" evidence="1">
    <location>
        <begin position="58"/>
        <end position="68"/>
    </location>
</feature>
<feature type="region of interest" description="Disordered" evidence="1">
    <location>
        <begin position="1"/>
        <end position="76"/>
    </location>
</feature>
<proteinExistence type="predicted"/>
<name>A0AAV7KUW9_PLEWA</name>
<evidence type="ECO:0000256" key="1">
    <source>
        <dbReference type="SAM" id="MobiDB-lite"/>
    </source>
</evidence>
<gene>
    <name evidence="2" type="ORF">NDU88_003183</name>
</gene>
<keyword evidence="3" id="KW-1185">Reference proteome</keyword>
<organism evidence="2 3">
    <name type="scientific">Pleurodeles waltl</name>
    <name type="common">Iberian ribbed newt</name>
    <dbReference type="NCBI Taxonomy" id="8319"/>
    <lineage>
        <taxon>Eukaryota</taxon>
        <taxon>Metazoa</taxon>
        <taxon>Chordata</taxon>
        <taxon>Craniata</taxon>
        <taxon>Vertebrata</taxon>
        <taxon>Euteleostomi</taxon>
        <taxon>Amphibia</taxon>
        <taxon>Batrachia</taxon>
        <taxon>Caudata</taxon>
        <taxon>Salamandroidea</taxon>
        <taxon>Salamandridae</taxon>
        <taxon>Pleurodelinae</taxon>
        <taxon>Pleurodeles</taxon>
    </lineage>
</organism>
<protein>
    <submittedName>
        <fullName evidence="2">Uncharacterized protein</fullName>
    </submittedName>
</protein>
<dbReference type="EMBL" id="JANPWB010000016">
    <property type="protein sequence ID" value="KAJ1083022.1"/>
    <property type="molecule type" value="Genomic_DNA"/>
</dbReference>
<accession>A0AAV7KUW9</accession>
<evidence type="ECO:0000313" key="3">
    <source>
        <dbReference type="Proteomes" id="UP001066276"/>
    </source>
</evidence>